<dbReference type="OrthoDB" id="9992296at2759"/>
<sequence>MGTTQFLLLSAFVCFTTEAPYPKTGLVLLRNKRNVKSRAELRSCARHNCSNSACPNEDGWHLYGSDWGCCGNYDGCCTWASVVCYAHDVICQCCDYGWWCGPECRREPECFLPGRKIPNPFEGLDHSAVNEIPNSMPKKGYPTNKNGSGHKIVQEKRNNSEHNNTILNKRFTFKSAIENTEEYISENIEQLPSNETENDFYVQNMTQKLNYSNFLNEDRGNSSLTKEFDTGHTSGDTSDNSIGNVTQDAINETTHTMDKHDKTEISRYQFHNITKSGKTAKHNDGRLLNNSLETIEEMEEAYDTINHTRKTNITGGDDDYNSTTTESQTAGDNSIAGEQIPEVEGNDNREDTDSEDLFQNVIHVARMSSASSEVPDPEQDSVGEEDGSGEL</sequence>
<comment type="caution">
    <text evidence="3">The sequence shown here is derived from an EMBL/GenBank/DDBJ whole genome shotgun (WGS) entry which is preliminary data.</text>
</comment>
<keyword evidence="4" id="KW-1185">Reference proteome</keyword>
<name>A0A210QLF4_MIZYE</name>
<organism evidence="3 4">
    <name type="scientific">Mizuhopecten yessoensis</name>
    <name type="common">Japanese scallop</name>
    <name type="synonym">Patinopecten yessoensis</name>
    <dbReference type="NCBI Taxonomy" id="6573"/>
    <lineage>
        <taxon>Eukaryota</taxon>
        <taxon>Metazoa</taxon>
        <taxon>Spiralia</taxon>
        <taxon>Lophotrochozoa</taxon>
        <taxon>Mollusca</taxon>
        <taxon>Bivalvia</taxon>
        <taxon>Autobranchia</taxon>
        <taxon>Pteriomorphia</taxon>
        <taxon>Pectinida</taxon>
        <taxon>Pectinoidea</taxon>
        <taxon>Pectinidae</taxon>
        <taxon>Mizuhopecten</taxon>
    </lineage>
</organism>
<feature type="compositionally biased region" description="Polar residues" evidence="1">
    <location>
        <begin position="231"/>
        <end position="244"/>
    </location>
</feature>
<dbReference type="EMBL" id="NEDP02003085">
    <property type="protein sequence ID" value="OWF49567.1"/>
    <property type="molecule type" value="Genomic_DNA"/>
</dbReference>
<dbReference type="AlphaFoldDB" id="A0A210QLF4"/>
<evidence type="ECO:0000256" key="2">
    <source>
        <dbReference type="SAM" id="SignalP"/>
    </source>
</evidence>
<feature type="chain" id="PRO_5013347012" evidence="2">
    <location>
        <begin position="19"/>
        <end position="391"/>
    </location>
</feature>
<feature type="region of interest" description="Disordered" evidence="1">
    <location>
        <begin position="222"/>
        <end position="244"/>
    </location>
</feature>
<evidence type="ECO:0000256" key="1">
    <source>
        <dbReference type="SAM" id="MobiDB-lite"/>
    </source>
</evidence>
<feature type="region of interest" description="Disordered" evidence="1">
    <location>
        <begin position="133"/>
        <end position="161"/>
    </location>
</feature>
<gene>
    <name evidence="3" type="ORF">KP79_PYT23743</name>
</gene>
<reference evidence="3 4" key="1">
    <citation type="journal article" date="2017" name="Nat. Ecol. Evol.">
        <title>Scallop genome provides insights into evolution of bilaterian karyotype and development.</title>
        <authorList>
            <person name="Wang S."/>
            <person name="Zhang J."/>
            <person name="Jiao W."/>
            <person name="Li J."/>
            <person name="Xun X."/>
            <person name="Sun Y."/>
            <person name="Guo X."/>
            <person name="Huan P."/>
            <person name="Dong B."/>
            <person name="Zhang L."/>
            <person name="Hu X."/>
            <person name="Sun X."/>
            <person name="Wang J."/>
            <person name="Zhao C."/>
            <person name="Wang Y."/>
            <person name="Wang D."/>
            <person name="Huang X."/>
            <person name="Wang R."/>
            <person name="Lv J."/>
            <person name="Li Y."/>
            <person name="Zhang Z."/>
            <person name="Liu B."/>
            <person name="Lu W."/>
            <person name="Hui Y."/>
            <person name="Liang J."/>
            <person name="Zhou Z."/>
            <person name="Hou R."/>
            <person name="Li X."/>
            <person name="Liu Y."/>
            <person name="Li H."/>
            <person name="Ning X."/>
            <person name="Lin Y."/>
            <person name="Zhao L."/>
            <person name="Xing Q."/>
            <person name="Dou J."/>
            <person name="Li Y."/>
            <person name="Mao J."/>
            <person name="Guo H."/>
            <person name="Dou H."/>
            <person name="Li T."/>
            <person name="Mu C."/>
            <person name="Jiang W."/>
            <person name="Fu Q."/>
            <person name="Fu X."/>
            <person name="Miao Y."/>
            <person name="Liu J."/>
            <person name="Yu Q."/>
            <person name="Li R."/>
            <person name="Liao H."/>
            <person name="Li X."/>
            <person name="Kong Y."/>
            <person name="Jiang Z."/>
            <person name="Chourrout D."/>
            <person name="Li R."/>
            <person name="Bao Z."/>
        </authorList>
    </citation>
    <scope>NUCLEOTIDE SEQUENCE [LARGE SCALE GENOMIC DNA]</scope>
    <source>
        <strain evidence="3 4">PY_sf001</strain>
    </source>
</reference>
<dbReference type="Proteomes" id="UP000242188">
    <property type="component" value="Unassembled WGS sequence"/>
</dbReference>
<accession>A0A210QLF4</accession>
<protein>
    <submittedName>
        <fullName evidence="3">Uncharacterized protein</fullName>
    </submittedName>
</protein>
<keyword evidence="2" id="KW-0732">Signal</keyword>
<feature type="signal peptide" evidence="2">
    <location>
        <begin position="1"/>
        <end position="18"/>
    </location>
</feature>
<proteinExistence type="predicted"/>
<feature type="region of interest" description="Disordered" evidence="1">
    <location>
        <begin position="309"/>
        <end position="391"/>
    </location>
</feature>
<feature type="compositionally biased region" description="Polar residues" evidence="1">
    <location>
        <begin position="321"/>
        <end position="332"/>
    </location>
</feature>
<evidence type="ECO:0000313" key="4">
    <source>
        <dbReference type="Proteomes" id="UP000242188"/>
    </source>
</evidence>
<evidence type="ECO:0000313" key="3">
    <source>
        <dbReference type="EMBL" id="OWF49567.1"/>
    </source>
</evidence>
<feature type="compositionally biased region" description="Acidic residues" evidence="1">
    <location>
        <begin position="375"/>
        <end position="391"/>
    </location>
</feature>